<keyword evidence="2" id="KW-1185">Reference proteome</keyword>
<dbReference type="EMBL" id="JAOL01000070">
    <property type="protein sequence ID" value="EUA93012.1"/>
    <property type="molecule type" value="Genomic_DNA"/>
</dbReference>
<name>A0ABP3ARV6_MYCUL</name>
<evidence type="ECO:0000313" key="1">
    <source>
        <dbReference type="EMBL" id="EUA93012.1"/>
    </source>
</evidence>
<sequence length="39" mass="4457">MQRRGDRPTAVADRPDHNHAAMARVTAVSFFPRGMYTLR</sequence>
<gene>
    <name evidence="1" type="ORF">I551_0513</name>
</gene>
<evidence type="ECO:0000313" key="2">
    <source>
        <dbReference type="Proteomes" id="UP000020681"/>
    </source>
</evidence>
<comment type="caution">
    <text evidence="1">The sequence shown here is derived from an EMBL/GenBank/DDBJ whole genome shotgun (WGS) entry which is preliminary data.</text>
</comment>
<protein>
    <submittedName>
        <fullName evidence="1">Uncharacterized protein</fullName>
    </submittedName>
</protein>
<proteinExistence type="predicted"/>
<organism evidence="1 2">
    <name type="scientific">Mycobacterium ulcerans str. Harvey</name>
    <dbReference type="NCBI Taxonomy" id="1299332"/>
    <lineage>
        <taxon>Bacteria</taxon>
        <taxon>Bacillati</taxon>
        <taxon>Actinomycetota</taxon>
        <taxon>Actinomycetes</taxon>
        <taxon>Mycobacteriales</taxon>
        <taxon>Mycobacteriaceae</taxon>
        <taxon>Mycobacterium</taxon>
        <taxon>Mycobacterium ulcerans group</taxon>
    </lineage>
</organism>
<accession>A0ABP3ARV6</accession>
<reference evidence="1 2" key="1">
    <citation type="submission" date="2014-01" db="EMBL/GenBank/DDBJ databases">
        <authorList>
            <person name="Dobos K."/>
            <person name="Lenaerts A."/>
            <person name="Ordway D."/>
            <person name="DeGroote M.A."/>
            <person name="Parker T."/>
            <person name="Sizemore C."/>
            <person name="Tallon L.J."/>
            <person name="Sadzewicz L.K."/>
            <person name="Sengamalay N."/>
            <person name="Fraser C.M."/>
            <person name="Hine E."/>
            <person name="Shefchek K.A."/>
            <person name="Das S.P."/>
            <person name="Tettelin H."/>
        </authorList>
    </citation>
    <scope>NUCLEOTIDE SEQUENCE [LARGE SCALE GENOMIC DNA]</scope>
    <source>
        <strain evidence="1 2">Harvey</strain>
    </source>
</reference>
<dbReference type="Proteomes" id="UP000020681">
    <property type="component" value="Unassembled WGS sequence"/>
</dbReference>